<dbReference type="PANTHER" id="PTHR40980:SF3">
    <property type="entry name" value="TONB-DEPENDENT RECEPTOR-LIKE BETA-BARREL DOMAIN-CONTAINING PROTEIN"/>
    <property type="match status" value="1"/>
</dbReference>
<evidence type="ECO:0000256" key="2">
    <source>
        <dbReference type="ARBA" id="ARBA00009810"/>
    </source>
</evidence>
<gene>
    <name evidence="7" type="ORF">NX778_09605</name>
</gene>
<proteinExistence type="inferred from homology"/>
<comment type="subcellular location">
    <subcellularLocation>
        <location evidence="1">Cell outer membrane</location>
    </subcellularLocation>
</comment>
<feature type="domain" description="TonB-dependent receptor plug" evidence="6">
    <location>
        <begin position="87"/>
        <end position="188"/>
    </location>
</feature>
<keyword evidence="4" id="KW-0998">Cell outer membrane</keyword>
<comment type="caution">
    <text evidence="7">The sequence shown here is derived from an EMBL/GenBank/DDBJ whole genome shotgun (WGS) entry which is preliminary data.</text>
</comment>
<keyword evidence="3" id="KW-0472">Membrane</keyword>
<dbReference type="Gene3D" id="2.170.130.10">
    <property type="entry name" value="TonB-dependent receptor, plug domain"/>
    <property type="match status" value="1"/>
</dbReference>
<dbReference type="PANTHER" id="PTHR40980">
    <property type="entry name" value="PLUG DOMAIN-CONTAINING PROTEIN"/>
    <property type="match status" value="1"/>
</dbReference>
<feature type="signal peptide" evidence="5">
    <location>
        <begin position="1"/>
        <end position="39"/>
    </location>
</feature>
<evidence type="ECO:0000313" key="8">
    <source>
        <dbReference type="Proteomes" id="UP001204621"/>
    </source>
</evidence>
<evidence type="ECO:0000313" key="7">
    <source>
        <dbReference type="EMBL" id="MCS0658317.1"/>
    </source>
</evidence>
<dbReference type="InterPro" id="IPR010104">
    <property type="entry name" value="TonB_rcpt_bac"/>
</dbReference>
<dbReference type="InterPro" id="IPR012910">
    <property type="entry name" value="Plug_dom"/>
</dbReference>
<dbReference type="Gene3D" id="2.40.170.20">
    <property type="entry name" value="TonB-dependent receptor, beta-barrel domain"/>
    <property type="match status" value="1"/>
</dbReference>
<evidence type="ECO:0000256" key="5">
    <source>
        <dbReference type="SAM" id="SignalP"/>
    </source>
</evidence>
<evidence type="ECO:0000256" key="1">
    <source>
        <dbReference type="ARBA" id="ARBA00004442"/>
    </source>
</evidence>
<accession>A0ABT2CWF5</accession>
<dbReference type="EMBL" id="JANUGU010000002">
    <property type="protein sequence ID" value="MCS0658317.1"/>
    <property type="molecule type" value="Genomic_DNA"/>
</dbReference>
<evidence type="ECO:0000256" key="3">
    <source>
        <dbReference type="ARBA" id="ARBA00023136"/>
    </source>
</evidence>
<protein>
    <submittedName>
        <fullName evidence="7">TonB-dependent receptor</fullName>
    </submittedName>
</protein>
<dbReference type="RefSeq" id="WP_258811503.1">
    <property type="nucleotide sequence ID" value="NZ_JANUGU010000002.1"/>
</dbReference>
<sequence length="969" mass="102373">MKILKSKRVATVDGKLVFKLSPVAAGCAVFLAMSANVYAQDSTATATTAAPQTDTAPQALDSNGQPIAKVTVTGIRRGIEAAISIKKNSNSIVEAISAEDIGKLPDATVAESISRLAGVTAQRNKNTGRASDISVRGLSPDFNGALLNGREQASSGDSRGVQFDLYPAEMLGSITIYKSPDASLVGQGIASTIDQRTVMPLDFAKRTMAASYKREKTGMHNGEQATGSGYRSSLTYIDQFADRTIGLALGAVKFTDSGAEQSQMDGWGGWTPKLTDAGAPLYNGQNVIVPGGFKTDIQRIPKKQQGVMGILQFRPNKDFLTTVDLFHSKNQDHIKLTGLEGAICGSTGPYDPSGVLSNATIVNGVATAGTCSNFKGDARNHVDDIKDTLDSWGLNSQYRNSGWTFTGDVAGSKVTHDSSRYETTAGQPGNATNLGTISWTGFDGKSNLSPTYTSSINYSDRNQVVLTDQDGWGGGLTGNPQAGYVAIGVTTDKVKSGRLSAKHDVEWGPVSSVEFGFNQTNRDKSRDQNEGNLIIPGGNPYGSAAVPGTGVVVTPQSGLPVVAWDPQGSLGTIYALLPKVDQPIQTDKNWAVSEKVSTLYAMGNLDGELFGLTYRGNFGGQYIRTKQSSQGFVVDTSNCAGSAGKPCPAYTINGEHKYNDFLPSMNLVFELPYDQVFRFGLAKTLSRGKMSDMRPGGGVSLNSSAPGGAILSGGAGNPNLEPFRAKALDLSWEKYFTVNGAKGYVAAAAFYKKLDTYILTVPKVVDFATLGLLSAKTPLPASGPNKGSTVGILTTPENGTGGNIHGIELSASLPFGMFSSYLNGFGLAVNHSVTLSSVNLLTTGLTVEDTGGVSTIPLPGLSRQVTNARLFYEAHGFQASVAARHRGNFLGSVSDFQDNEQLTFIKASTTVDFQAGYEFSSGALKGLSIIGTVQNWTNAPFVRYAADPSNVVENIKFGRVYGLQASYKF</sequence>
<dbReference type="InterPro" id="IPR036942">
    <property type="entry name" value="Beta-barrel_TonB_sf"/>
</dbReference>
<organism evidence="7 8">
    <name type="scientific">Massilia terrae</name>
    <dbReference type="NCBI Taxonomy" id="1811224"/>
    <lineage>
        <taxon>Bacteria</taxon>
        <taxon>Pseudomonadati</taxon>
        <taxon>Pseudomonadota</taxon>
        <taxon>Betaproteobacteria</taxon>
        <taxon>Burkholderiales</taxon>
        <taxon>Oxalobacteraceae</taxon>
        <taxon>Telluria group</taxon>
        <taxon>Massilia</taxon>
    </lineage>
</organism>
<dbReference type="SUPFAM" id="SSF56935">
    <property type="entry name" value="Porins"/>
    <property type="match status" value="1"/>
</dbReference>
<comment type="similarity">
    <text evidence="2">Belongs to the TonB-dependent receptor family.</text>
</comment>
<reference evidence="7 8" key="1">
    <citation type="submission" date="2022-08" db="EMBL/GenBank/DDBJ databases">
        <title>Reclassification of Massilia species as members of the genera Telluria, Duganella, Pseudoduganella, Mokoshia gen. nov. and Zemynaea gen. nov. using orthogonal and non-orthogonal genome-based approaches.</title>
        <authorList>
            <person name="Bowman J.P."/>
        </authorList>
    </citation>
    <scope>NUCLEOTIDE SEQUENCE [LARGE SCALE GENOMIC DNA]</scope>
    <source>
        <strain evidence="7 8">JCM 31606</strain>
    </source>
</reference>
<feature type="chain" id="PRO_5045446499" evidence="5">
    <location>
        <begin position="40"/>
        <end position="969"/>
    </location>
</feature>
<keyword evidence="8" id="KW-1185">Reference proteome</keyword>
<evidence type="ECO:0000259" key="6">
    <source>
        <dbReference type="Pfam" id="PF07715"/>
    </source>
</evidence>
<dbReference type="InterPro" id="IPR037066">
    <property type="entry name" value="Plug_dom_sf"/>
</dbReference>
<dbReference type="NCBIfam" id="TIGR01782">
    <property type="entry name" value="TonB-Xanth-Caul"/>
    <property type="match status" value="1"/>
</dbReference>
<evidence type="ECO:0000256" key="4">
    <source>
        <dbReference type="ARBA" id="ARBA00023237"/>
    </source>
</evidence>
<keyword evidence="7" id="KW-0675">Receptor</keyword>
<dbReference type="Proteomes" id="UP001204621">
    <property type="component" value="Unassembled WGS sequence"/>
</dbReference>
<name>A0ABT2CWF5_9BURK</name>
<keyword evidence="5" id="KW-0732">Signal</keyword>
<dbReference type="Pfam" id="PF07715">
    <property type="entry name" value="Plug"/>
    <property type="match status" value="1"/>
</dbReference>